<dbReference type="Proteomes" id="UP001286456">
    <property type="component" value="Unassembled WGS sequence"/>
</dbReference>
<protein>
    <submittedName>
        <fullName evidence="1">Uncharacterized protein</fullName>
    </submittedName>
</protein>
<sequence>MFARREAARPDRRRVSCTTSFWLWWAHARSVWAFWTLFPLAREPKRPPAGCEDLFRLSDGSKPCCECPLVKMSYEADEIWRRKCENECTRKWNEASQKGFMADDR</sequence>
<comment type="caution">
    <text evidence="1">The sequence shown here is derived from an EMBL/GenBank/DDBJ whole genome shotgun (WGS) entry which is preliminary data.</text>
</comment>
<reference evidence="1" key="2">
    <citation type="submission" date="2023-06" db="EMBL/GenBank/DDBJ databases">
        <authorList>
            <consortium name="Lawrence Berkeley National Laboratory"/>
            <person name="Haridas S."/>
            <person name="Hensen N."/>
            <person name="Bonometti L."/>
            <person name="Westerberg I."/>
            <person name="Brannstrom I.O."/>
            <person name="Guillou S."/>
            <person name="Cros-Aarteil S."/>
            <person name="Calhoun S."/>
            <person name="Kuo A."/>
            <person name="Mondo S."/>
            <person name="Pangilinan J."/>
            <person name="Riley R."/>
            <person name="Labutti K."/>
            <person name="Andreopoulos B."/>
            <person name="Lipzen A."/>
            <person name="Chen C."/>
            <person name="Yanf M."/>
            <person name="Daum C."/>
            <person name="Ng V."/>
            <person name="Clum A."/>
            <person name="Steindorff A."/>
            <person name="Ohm R."/>
            <person name="Martin F."/>
            <person name="Silar P."/>
            <person name="Natvig D."/>
            <person name="Lalanne C."/>
            <person name="Gautier V."/>
            <person name="Ament-Velasquez S.L."/>
            <person name="Kruys A."/>
            <person name="Hutchinson M.I."/>
            <person name="Powell A.J."/>
            <person name="Barry K."/>
            <person name="Miller A.N."/>
            <person name="Grigoriev I.V."/>
            <person name="Debuchy R."/>
            <person name="Gladieux P."/>
            <person name="Thoren M.H."/>
            <person name="Johannesson H."/>
        </authorList>
    </citation>
    <scope>NUCLEOTIDE SEQUENCE</scope>
    <source>
        <strain evidence="1">SMH4131-1</strain>
    </source>
</reference>
<organism evidence="1 2">
    <name type="scientific">Cercophora scortea</name>
    <dbReference type="NCBI Taxonomy" id="314031"/>
    <lineage>
        <taxon>Eukaryota</taxon>
        <taxon>Fungi</taxon>
        <taxon>Dikarya</taxon>
        <taxon>Ascomycota</taxon>
        <taxon>Pezizomycotina</taxon>
        <taxon>Sordariomycetes</taxon>
        <taxon>Sordariomycetidae</taxon>
        <taxon>Sordariales</taxon>
        <taxon>Lasiosphaeriaceae</taxon>
        <taxon>Cercophora</taxon>
    </lineage>
</organism>
<dbReference type="AlphaFoldDB" id="A0AAE0MHX4"/>
<name>A0AAE0MHX4_9PEZI</name>
<evidence type="ECO:0000313" key="1">
    <source>
        <dbReference type="EMBL" id="KAK3332825.1"/>
    </source>
</evidence>
<proteinExistence type="predicted"/>
<reference evidence="1" key="1">
    <citation type="journal article" date="2023" name="Mol. Phylogenet. Evol.">
        <title>Genome-scale phylogeny and comparative genomics of the fungal order Sordariales.</title>
        <authorList>
            <person name="Hensen N."/>
            <person name="Bonometti L."/>
            <person name="Westerberg I."/>
            <person name="Brannstrom I.O."/>
            <person name="Guillou S."/>
            <person name="Cros-Aarteil S."/>
            <person name="Calhoun S."/>
            <person name="Haridas S."/>
            <person name="Kuo A."/>
            <person name="Mondo S."/>
            <person name="Pangilinan J."/>
            <person name="Riley R."/>
            <person name="LaButti K."/>
            <person name="Andreopoulos B."/>
            <person name="Lipzen A."/>
            <person name="Chen C."/>
            <person name="Yan M."/>
            <person name="Daum C."/>
            <person name="Ng V."/>
            <person name="Clum A."/>
            <person name="Steindorff A."/>
            <person name="Ohm R.A."/>
            <person name="Martin F."/>
            <person name="Silar P."/>
            <person name="Natvig D.O."/>
            <person name="Lalanne C."/>
            <person name="Gautier V."/>
            <person name="Ament-Velasquez S.L."/>
            <person name="Kruys A."/>
            <person name="Hutchinson M.I."/>
            <person name="Powell A.J."/>
            <person name="Barry K."/>
            <person name="Miller A.N."/>
            <person name="Grigoriev I.V."/>
            <person name="Debuchy R."/>
            <person name="Gladieux P."/>
            <person name="Hiltunen Thoren M."/>
            <person name="Johannesson H."/>
        </authorList>
    </citation>
    <scope>NUCLEOTIDE SEQUENCE</scope>
    <source>
        <strain evidence="1">SMH4131-1</strain>
    </source>
</reference>
<evidence type="ECO:0000313" key="2">
    <source>
        <dbReference type="Proteomes" id="UP001286456"/>
    </source>
</evidence>
<gene>
    <name evidence="1" type="ORF">B0T19DRAFT_416580</name>
</gene>
<dbReference type="EMBL" id="JAUEPO010000002">
    <property type="protein sequence ID" value="KAK3332825.1"/>
    <property type="molecule type" value="Genomic_DNA"/>
</dbReference>
<accession>A0AAE0MHX4</accession>
<keyword evidence="2" id="KW-1185">Reference proteome</keyword>